<organism evidence="1 2">
    <name type="scientific">Clohesyomyces aquaticus</name>
    <dbReference type="NCBI Taxonomy" id="1231657"/>
    <lineage>
        <taxon>Eukaryota</taxon>
        <taxon>Fungi</taxon>
        <taxon>Dikarya</taxon>
        <taxon>Ascomycota</taxon>
        <taxon>Pezizomycotina</taxon>
        <taxon>Dothideomycetes</taxon>
        <taxon>Pleosporomycetidae</taxon>
        <taxon>Pleosporales</taxon>
        <taxon>Lindgomycetaceae</taxon>
        <taxon>Clohesyomyces</taxon>
    </lineage>
</organism>
<dbReference type="OrthoDB" id="4475584at2759"/>
<gene>
    <name evidence="1" type="ORF">BCR34DRAFT_230399</name>
</gene>
<accession>A0A1Y1Y7M6</accession>
<protein>
    <recommendedName>
        <fullName evidence="3">Transcription factor domain-containing protein</fullName>
    </recommendedName>
</protein>
<evidence type="ECO:0008006" key="3">
    <source>
        <dbReference type="Google" id="ProtNLM"/>
    </source>
</evidence>
<comment type="caution">
    <text evidence="1">The sequence shown here is derived from an EMBL/GenBank/DDBJ whole genome shotgun (WGS) entry which is preliminary data.</text>
</comment>
<dbReference type="AlphaFoldDB" id="A0A1Y1Y7M6"/>
<dbReference type="Proteomes" id="UP000193144">
    <property type="component" value="Unassembled WGS sequence"/>
</dbReference>
<reference evidence="1 2" key="1">
    <citation type="submission" date="2016-07" db="EMBL/GenBank/DDBJ databases">
        <title>Pervasive Adenine N6-methylation of Active Genes in Fungi.</title>
        <authorList>
            <consortium name="DOE Joint Genome Institute"/>
            <person name="Mondo S.J."/>
            <person name="Dannebaum R.O."/>
            <person name="Kuo R.C."/>
            <person name="Labutti K."/>
            <person name="Haridas S."/>
            <person name="Kuo A."/>
            <person name="Salamov A."/>
            <person name="Ahrendt S.R."/>
            <person name="Lipzen A."/>
            <person name="Sullivan W."/>
            <person name="Andreopoulos W.B."/>
            <person name="Clum A."/>
            <person name="Lindquist E."/>
            <person name="Daum C."/>
            <person name="Ramamoorthy G.K."/>
            <person name="Gryganskyi A."/>
            <person name="Culley D."/>
            <person name="Magnuson J.K."/>
            <person name="James T.Y."/>
            <person name="O'Malley M.A."/>
            <person name="Stajich J.E."/>
            <person name="Spatafora J.W."/>
            <person name="Visel A."/>
            <person name="Grigoriev I.V."/>
        </authorList>
    </citation>
    <scope>NUCLEOTIDE SEQUENCE [LARGE SCALE GENOMIC DNA]</scope>
    <source>
        <strain evidence="1 2">CBS 115471</strain>
    </source>
</reference>
<evidence type="ECO:0000313" key="1">
    <source>
        <dbReference type="EMBL" id="ORX93905.1"/>
    </source>
</evidence>
<proteinExistence type="predicted"/>
<evidence type="ECO:0000313" key="2">
    <source>
        <dbReference type="Proteomes" id="UP000193144"/>
    </source>
</evidence>
<keyword evidence="2" id="KW-1185">Reference proteome</keyword>
<sequence length="208" mass="23254">MSVDAADAIFLQSVEVLDLCASAMSFCYAREDGAGIGWNGRYRVEVWESLLQRFNKWYADRPEGFHAVIELSPMDGNHSEHEFPVLVFTSGAAILANQLYHTGMFLLLRNKPKFARDGGLNSVSSSVLLHVHRVCGIAMNNDLREFWDPCLVASLLVVASTTTHRSQHAVILHTLERVQSLTGWDIALHVSTLKEEWRLARVGENCVS</sequence>
<dbReference type="EMBL" id="MCFA01000324">
    <property type="protein sequence ID" value="ORX93905.1"/>
    <property type="molecule type" value="Genomic_DNA"/>
</dbReference>
<name>A0A1Y1Y7M6_9PLEO</name>